<keyword evidence="7" id="KW-0067">ATP-binding</keyword>
<evidence type="ECO:0000256" key="7">
    <source>
        <dbReference type="ARBA" id="ARBA00022840"/>
    </source>
</evidence>
<dbReference type="InterPro" id="IPR000014">
    <property type="entry name" value="PAS"/>
</dbReference>
<keyword evidence="6" id="KW-0418">Kinase</keyword>
<keyword evidence="4" id="KW-0808">Transferase</keyword>
<keyword evidence="5" id="KW-0547">Nucleotide-binding</keyword>
<accession>A0AAJ2BBU9</accession>
<protein>
    <recommendedName>
        <fullName evidence="2">histidine kinase</fullName>
        <ecNumber evidence="2">2.7.13.3</ecNumber>
    </recommendedName>
</protein>
<name>A0AAJ2BBU9_9HYPH</name>
<evidence type="ECO:0000256" key="2">
    <source>
        <dbReference type="ARBA" id="ARBA00012438"/>
    </source>
</evidence>
<dbReference type="GO" id="GO:0005524">
    <property type="term" value="F:ATP binding"/>
    <property type="evidence" value="ECO:0007669"/>
    <property type="project" value="UniProtKB-KW"/>
</dbReference>
<dbReference type="InterPro" id="IPR035965">
    <property type="entry name" value="PAS-like_dom_sf"/>
</dbReference>
<dbReference type="PANTHER" id="PTHR41523">
    <property type="entry name" value="TWO-COMPONENT SYSTEM SENSOR PROTEIN"/>
    <property type="match status" value="1"/>
</dbReference>
<dbReference type="InterPro" id="IPR003594">
    <property type="entry name" value="HATPase_dom"/>
</dbReference>
<feature type="domain" description="Histidine kinase" evidence="8">
    <location>
        <begin position="172"/>
        <end position="365"/>
    </location>
</feature>
<proteinExistence type="predicted"/>
<dbReference type="Gene3D" id="3.30.450.20">
    <property type="entry name" value="PAS domain"/>
    <property type="match status" value="1"/>
</dbReference>
<sequence>MHGLFSPNVKFPMTDFEDQRATPANIADLPHLAEALDDDRFRQFLDHVPFAVAVSELGQDERLVYGNIEFERLTGLRAEDLQGQSWKVLPTSPSLADGTELADVLLELEEYLGAFAIEAGDAVRTVDAWSNTIVNDAGTPLFRLLAISERERSEIETSLTQSLAEKDILLKELQHRVKNNLQMITALIRIEARNTQRQEESERFGQLAGRIEALSILYRSLYGSNETETVDLGIYVSQIASSVMAAHAVEGIRLDMKVDTWPVSVNVAMPVGLVVNELMTNALKYAFAGRDGGEIKVRCTVDDQGCKVLVADDGIGLTDKTDWPRRGKLSAMIVQSVRHNAKADIDVASEPGSGMAVTITFKRRNGV</sequence>
<evidence type="ECO:0000256" key="4">
    <source>
        <dbReference type="ARBA" id="ARBA00022679"/>
    </source>
</evidence>
<dbReference type="EC" id="2.7.13.3" evidence="2"/>
<evidence type="ECO:0000256" key="1">
    <source>
        <dbReference type="ARBA" id="ARBA00000085"/>
    </source>
</evidence>
<dbReference type="SUPFAM" id="SSF55874">
    <property type="entry name" value="ATPase domain of HSP90 chaperone/DNA topoisomerase II/histidine kinase"/>
    <property type="match status" value="1"/>
</dbReference>
<feature type="domain" description="PAS" evidence="9">
    <location>
        <begin position="37"/>
        <end position="85"/>
    </location>
</feature>
<evidence type="ECO:0000313" key="10">
    <source>
        <dbReference type="EMBL" id="MDR6100161.1"/>
    </source>
</evidence>
<dbReference type="SMART" id="SM00387">
    <property type="entry name" value="HATPase_c"/>
    <property type="match status" value="1"/>
</dbReference>
<dbReference type="PROSITE" id="PS50112">
    <property type="entry name" value="PAS"/>
    <property type="match status" value="1"/>
</dbReference>
<dbReference type="InterPro" id="IPR036890">
    <property type="entry name" value="HATPase_C_sf"/>
</dbReference>
<dbReference type="InterPro" id="IPR011495">
    <property type="entry name" value="Sig_transdc_His_kin_sub2_dim/P"/>
</dbReference>
<keyword evidence="3" id="KW-0597">Phosphoprotein</keyword>
<comment type="caution">
    <text evidence="10">The sequence shown here is derived from an EMBL/GenBank/DDBJ whole genome shotgun (WGS) entry which is preliminary data.</text>
</comment>
<dbReference type="NCBIfam" id="TIGR00229">
    <property type="entry name" value="sensory_box"/>
    <property type="match status" value="1"/>
</dbReference>
<comment type="catalytic activity">
    <reaction evidence="1">
        <text>ATP + protein L-histidine = ADP + protein N-phospho-L-histidine.</text>
        <dbReference type="EC" id="2.7.13.3"/>
    </reaction>
</comment>
<dbReference type="Pfam" id="PF02518">
    <property type="entry name" value="HATPase_c"/>
    <property type="match status" value="1"/>
</dbReference>
<dbReference type="GO" id="GO:0004673">
    <property type="term" value="F:protein histidine kinase activity"/>
    <property type="evidence" value="ECO:0007669"/>
    <property type="project" value="UniProtKB-EC"/>
</dbReference>
<evidence type="ECO:0000313" key="11">
    <source>
        <dbReference type="Proteomes" id="UP001255601"/>
    </source>
</evidence>
<evidence type="ECO:0000259" key="9">
    <source>
        <dbReference type="PROSITE" id="PS50112"/>
    </source>
</evidence>
<gene>
    <name evidence="10" type="ORF">QE369_000339</name>
</gene>
<dbReference type="PROSITE" id="PS50109">
    <property type="entry name" value="HIS_KIN"/>
    <property type="match status" value="1"/>
</dbReference>
<dbReference type="AlphaFoldDB" id="A0AAJ2BBU9"/>
<dbReference type="Proteomes" id="UP001255601">
    <property type="component" value="Unassembled WGS sequence"/>
</dbReference>
<dbReference type="Pfam" id="PF13188">
    <property type="entry name" value="PAS_8"/>
    <property type="match status" value="1"/>
</dbReference>
<dbReference type="PANTHER" id="PTHR41523:SF8">
    <property type="entry name" value="ETHYLENE RESPONSE SENSOR PROTEIN"/>
    <property type="match status" value="1"/>
</dbReference>
<dbReference type="SUPFAM" id="SSF55785">
    <property type="entry name" value="PYP-like sensor domain (PAS domain)"/>
    <property type="match status" value="1"/>
</dbReference>
<dbReference type="Gene3D" id="3.30.565.10">
    <property type="entry name" value="Histidine kinase-like ATPase, C-terminal domain"/>
    <property type="match status" value="1"/>
</dbReference>
<evidence type="ECO:0000256" key="3">
    <source>
        <dbReference type="ARBA" id="ARBA00022553"/>
    </source>
</evidence>
<dbReference type="InterPro" id="IPR005467">
    <property type="entry name" value="His_kinase_dom"/>
</dbReference>
<dbReference type="EMBL" id="JAVIZC010000001">
    <property type="protein sequence ID" value="MDR6100161.1"/>
    <property type="molecule type" value="Genomic_DNA"/>
</dbReference>
<organism evidence="10 11">
    <name type="scientific">Agrobacterium larrymoorei</name>
    <dbReference type="NCBI Taxonomy" id="160699"/>
    <lineage>
        <taxon>Bacteria</taxon>
        <taxon>Pseudomonadati</taxon>
        <taxon>Pseudomonadota</taxon>
        <taxon>Alphaproteobacteria</taxon>
        <taxon>Hyphomicrobiales</taxon>
        <taxon>Rhizobiaceae</taxon>
        <taxon>Rhizobium/Agrobacterium group</taxon>
        <taxon>Agrobacterium</taxon>
    </lineage>
</organism>
<reference evidence="10" key="1">
    <citation type="submission" date="2023-08" db="EMBL/GenBank/DDBJ databases">
        <title>Functional and genomic diversity of the sorghum phyllosphere microbiome.</title>
        <authorList>
            <person name="Shade A."/>
        </authorList>
    </citation>
    <scope>NUCLEOTIDE SEQUENCE</scope>
    <source>
        <strain evidence="10">SORGH_AS_0974</strain>
    </source>
</reference>
<dbReference type="Pfam" id="PF07568">
    <property type="entry name" value="HisKA_2"/>
    <property type="match status" value="1"/>
</dbReference>
<evidence type="ECO:0000259" key="8">
    <source>
        <dbReference type="PROSITE" id="PS50109"/>
    </source>
</evidence>
<evidence type="ECO:0000256" key="6">
    <source>
        <dbReference type="ARBA" id="ARBA00022777"/>
    </source>
</evidence>
<evidence type="ECO:0000256" key="5">
    <source>
        <dbReference type="ARBA" id="ARBA00022741"/>
    </source>
</evidence>